<evidence type="ECO:0000256" key="2">
    <source>
        <dbReference type="SAM" id="SignalP"/>
    </source>
</evidence>
<evidence type="ECO:0000313" key="5">
    <source>
        <dbReference type="Proteomes" id="UP000759298"/>
    </source>
</evidence>
<keyword evidence="5" id="KW-1185">Reference proteome</keyword>
<feature type="region of interest" description="Disordered" evidence="1">
    <location>
        <begin position="73"/>
        <end position="129"/>
    </location>
</feature>
<evidence type="ECO:0000259" key="3">
    <source>
        <dbReference type="PROSITE" id="PS50222"/>
    </source>
</evidence>
<evidence type="ECO:0000256" key="1">
    <source>
        <dbReference type="SAM" id="MobiDB-lite"/>
    </source>
</evidence>
<name>A0ABS7PD70_9SPHN</name>
<dbReference type="RefSeq" id="WP_222824607.1">
    <property type="nucleotide sequence ID" value="NZ_JAHWXP010000002.1"/>
</dbReference>
<protein>
    <recommendedName>
        <fullName evidence="3">EF-hand domain-containing protein</fullName>
    </recommendedName>
</protein>
<feature type="region of interest" description="Disordered" evidence="1">
    <location>
        <begin position="20"/>
        <end position="40"/>
    </location>
</feature>
<organism evidence="4 5">
    <name type="scientific">Alteriqipengyuania abyssalis</name>
    <dbReference type="NCBI Taxonomy" id="2860200"/>
    <lineage>
        <taxon>Bacteria</taxon>
        <taxon>Pseudomonadati</taxon>
        <taxon>Pseudomonadota</taxon>
        <taxon>Alphaproteobacteria</taxon>
        <taxon>Sphingomonadales</taxon>
        <taxon>Erythrobacteraceae</taxon>
        <taxon>Alteriqipengyuania</taxon>
    </lineage>
</organism>
<dbReference type="Gene3D" id="1.10.238.10">
    <property type="entry name" value="EF-hand"/>
    <property type="match status" value="2"/>
</dbReference>
<feature type="compositionally biased region" description="Basic residues" evidence="1">
    <location>
        <begin position="113"/>
        <end position="125"/>
    </location>
</feature>
<accession>A0ABS7PD70</accession>
<feature type="compositionally biased region" description="Basic and acidic residues" evidence="1">
    <location>
        <begin position="81"/>
        <end position="101"/>
    </location>
</feature>
<dbReference type="InterPro" id="IPR018247">
    <property type="entry name" value="EF_Hand_1_Ca_BS"/>
</dbReference>
<dbReference type="PROSITE" id="PS50222">
    <property type="entry name" value="EF_HAND_2"/>
    <property type="match status" value="1"/>
</dbReference>
<dbReference type="Pfam" id="PF13202">
    <property type="entry name" value="EF-hand_5"/>
    <property type="match status" value="4"/>
</dbReference>
<sequence>MKTPILALAGISLLAGTAALAQPGDRSPGPMTRAEVSQKAAERFQKMDLNKDGVLDLADHELRREQRIARLDTDGNGAISKAERDSAREARQERRAQRMAERGQSADAGERRGRGKHHRGMRGWHRGGGMMAKADTNGDGRLTLQEFQAHALARFDRADANSDGTVTQAERKAAREAMRAQMAERREARRAERAGQ</sequence>
<evidence type="ECO:0000313" key="4">
    <source>
        <dbReference type="EMBL" id="MBY8337022.1"/>
    </source>
</evidence>
<dbReference type="InterPro" id="IPR002048">
    <property type="entry name" value="EF_hand_dom"/>
</dbReference>
<feature type="region of interest" description="Disordered" evidence="1">
    <location>
        <begin position="175"/>
        <end position="196"/>
    </location>
</feature>
<comment type="caution">
    <text evidence="4">The sequence shown here is derived from an EMBL/GenBank/DDBJ whole genome shotgun (WGS) entry which is preliminary data.</text>
</comment>
<reference evidence="4 5" key="1">
    <citation type="submission" date="2021-07" db="EMBL/GenBank/DDBJ databases">
        <title>Alteriqipengyuania abyssalis NZ-12B nov, sp.nov isolated from deep sea sponge in pacific ocean.</title>
        <authorList>
            <person name="Tareen S."/>
            <person name="Wink J."/>
        </authorList>
    </citation>
    <scope>NUCLEOTIDE SEQUENCE [LARGE SCALE GENOMIC DNA]</scope>
    <source>
        <strain evidence="4 5">NZ-12B</strain>
    </source>
</reference>
<dbReference type="InterPro" id="IPR011992">
    <property type="entry name" value="EF-hand-dom_pair"/>
</dbReference>
<feature type="chain" id="PRO_5045954682" description="EF-hand domain-containing protein" evidence="2">
    <location>
        <begin position="22"/>
        <end position="196"/>
    </location>
</feature>
<proteinExistence type="predicted"/>
<dbReference type="PROSITE" id="PS00018">
    <property type="entry name" value="EF_HAND_1"/>
    <property type="match status" value="1"/>
</dbReference>
<feature type="signal peptide" evidence="2">
    <location>
        <begin position="1"/>
        <end position="21"/>
    </location>
</feature>
<dbReference type="EMBL" id="JAHWXP010000002">
    <property type="protein sequence ID" value="MBY8337022.1"/>
    <property type="molecule type" value="Genomic_DNA"/>
</dbReference>
<feature type="domain" description="EF-hand" evidence="3">
    <location>
        <begin position="130"/>
        <end position="157"/>
    </location>
</feature>
<keyword evidence="2" id="KW-0732">Signal</keyword>
<dbReference type="SUPFAM" id="SSF47473">
    <property type="entry name" value="EF-hand"/>
    <property type="match status" value="1"/>
</dbReference>
<gene>
    <name evidence="4" type="ORF">KYN89_08165</name>
</gene>
<dbReference type="Proteomes" id="UP000759298">
    <property type="component" value="Unassembled WGS sequence"/>
</dbReference>